<accession>A0A917K084</accession>
<gene>
    <name evidence="1" type="ORF">GCM10007966_22150</name>
</gene>
<dbReference type="RefSeq" id="WP_131776445.1">
    <property type="nucleotide sequence ID" value="NZ_BMOB01000015.1"/>
</dbReference>
<dbReference type="Proteomes" id="UP000630149">
    <property type="component" value="Unassembled WGS sequence"/>
</dbReference>
<proteinExistence type="predicted"/>
<sequence length="267" mass="30325">MLKLSTSKSNSEIDSSDKIIDAANSKIDPESNRDKPNAIHIVKATFSPNPSPMAQGSYQNSSIFFNENNYSSSLFFEYCSLLFEVFLADIFNRSSLGSPDRTVFLAKNGHIAAECIIKKSLENAGLSIFEHTYDDIEHSLITSKEAQEKIYYASTIILIKPGCSNTLNWYIDFAKRTDRTIDFEMDVTHPPTILQMHAALFALINFCYKNTGAEDSFKEYQKQVTAFQKLGTVDRNKRYIEAQDLYIQRLEEKERIMRAYLGSPSPS</sequence>
<evidence type="ECO:0000313" key="2">
    <source>
        <dbReference type="Proteomes" id="UP000630149"/>
    </source>
</evidence>
<organism evidence="1 2">
    <name type="scientific">Legionella impletisoli</name>
    <dbReference type="NCBI Taxonomy" id="343510"/>
    <lineage>
        <taxon>Bacteria</taxon>
        <taxon>Pseudomonadati</taxon>
        <taxon>Pseudomonadota</taxon>
        <taxon>Gammaproteobacteria</taxon>
        <taxon>Legionellales</taxon>
        <taxon>Legionellaceae</taxon>
        <taxon>Legionella</taxon>
    </lineage>
</organism>
<comment type="caution">
    <text evidence="1">The sequence shown here is derived from an EMBL/GenBank/DDBJ whole genome shotgun (WGS) entry which is preliminary data.</text>
</comment>
<dbReference type="AlphaFoldDB" id="A0A917K084"/>
<reference evidence="1" key="2">
    <citation type="submission" date="2020-09" db="EMBL/GenBank/DDBJ databases">
        <authorList>
            <person name="Sun Q."/>
            <person name="Ohkuma M."/>
        </authorList>
    </citation>
    <scope>NUCLEOTIDE SEQUENCE</scope>
    <source>
        <strain evidence="1">JCM 13919</strain>
    </source>
</reference>
<keyword evidence="2" id="KW-1185">Reference proteome</keyword>
<protein>
    <submittedName>
        <fullName evidence="1">Uncharacterized protein</fullName>
    </submittedName>
</protein>
<dbReference type="EMBL" id="BMOB01000015">
    <property type="protein sequence ID" value="GGI93153.1"/>
    <property type="molecule type" value="Genomic_DNA"/>
</dbReference>
<reference evidence="1" key="1">
    <citation type="journal article" date="2014" name="Int. J. Syst. Evol. Microbiol.">
        <title>Complete genome sequence of Corynebacterium casei LMG S-19264T (=DSM 44701T), isolated from a smear-ripened cheese.</title>
        <authorList>
            <consortium name="US DOE Joint Genome Institute (JGI-PGF)"/>
            <person name="Walter F."/>
            <person name="Albersmeier A."/>
            <person name="Kalinowski J."/>
            <person name="Ruckert C."/>
        </authorList>
    </citation>
    <scope>NUCLEOTIDE SEQUENCE</scope>
    <source>
        <strain evidence="1">JCM 13919</strain>
    </source>
</reference>
<name>A0A917K084_9GAMM</name>
<evidence type="ECO:0000313" key="1">
    <source>
        <dbReference type="EMBL" id="GGI93153.1"/>
    </source>
</evidence>